<dbReference type="InParanoid" id="E1ZZ26"/>
<dbReference type="Pfam" id="PF13873">
    <property type="entry name" value="Myb_DNA-bind_5"/>
    <property type="match status" value="1"/>
</dbReference>
<dbReference type="AlphaFoldDB" id="E1ZZ26"/>
<keyword evidence="8" id="KW-1185">Reference proteome</keyword>
<evidence type="ECO:0000256" key="5">
    <source>
        <dbReference type="ARBA" id="ARBA00025466"/>
    </source>
</evidence>
<comment type="function">
    <text evidence="5">Involved in transvection phenomena (= synapsis-dependent gene expression), where the synaptic pairing of chromosomes carrying genes with which zeste interacts influences the expression of these genes. Zeste binds to DNA and stimulates transcription from a nearby promoter.</text>
</comment>
<name>E1ZZ26_CAMFO</name>
<proteinExistence type="predicted"/>
<evidence type="ECO:0000256" key="1">
    <source>
        <dbReference type="ARBA" id="ARBA00011764"/>
    </source>
</evidence>
<dbReference type="Proteomes" id="UP000000311">
    <property type="component" value="Unassembled WGS sequence"/>
</dbReference>
<keyword evidence="4" id="KW-0804">Transcription</keyword>
<protein>
    <recommendedName>
        <fullName evidence="2">Regulatory protein zeste</fullName>
    </recommendedName>
</protein>
<sequence>LKKRERESNFSNKETETLVLIVQQFKNIIECKRTDATTWREKDAAWEKVAAEFNSNSGEIFRTKKTLKAKYEDLKKSIKKKLAHNRMEKFKTGGGKPEIRPLTGIEENILSMLPSSVEGL</sequence>
<keyword evidence="3" id="KW-0805">Transcription regulation</keyword>
<evidence type="ECO:0000256" key="2">
    <source>
        <dbReference type="ARBA" id="ARBA00016807"/>
    </source>
</evidence>
<dbReference type="PANTHER" id="PTHR23098:SF23">
    <property type="entry name" value="MYB-RELATED TRANSCRIPTION FACTOR, PARTNER OF PROFILIN-LIKE ISOFORM X2-RELATED"/>
    <property type="match status" value="1"/>
</dbReference>
<feature type="domain" description="Myb/SANT-like DNA-binding" evidence="6">
    <location>
        <begin position="6"/>
        <end position="84"/>
    </location>
</feature>
<feature type="non-terminal residue" evidence="7">
    <location>
        <position position="1"/>
    </location>
</feature>
<dbReference type="GO" id="GO:0005634">
    <property type="term" value="C:nucleus"/>
    <property type="evidence" value="ECO:0007669"/>
    <property type="project" value="TreeGrafter"/>
</dbReference>
<evidence type="ECO:0000256" key="4">
    <source>
        <dbReference type="ARBA" id="ARBA00023163"/>
    </source>
</evidence>
<comment type="subunit">
    <text evidence="1">Self-associates forming complexes of several hundred monomers.</text>
</comment>
<dbReference type="OMA" id="IASHMAC"/>
<evidence type="ECO:0000256" key="3">
    <source>
        <dbReference type="ARBA" id="ARBA00023015"/>
    </source>
</evidence>
<reference evidence="7 8" key="1">
    <citation type="journal article" date="2010" name="Science">
        <title>Genomic comparison of the ants Camponotus floridanus and Harpegnathos saltator.</title>
        <authorList>
            <person name="Bonasio R."/>
            <person name="Zhang G."/>
            <person name="Ye C."/>
            <person name="Mutti N.S."/>
            <person name="Fang X."/>
            <person name="Qin N."/>
            <person name="Donahue G."/>
            <person name="Yang P."/>
            <person name="Li Q."/>
            <person name="Li C."/>
            <person name="Zhang P."/>
            <person name="Huang Z."/>
            <person name="Berger S.L."/>
            <person name="Reinberg D."/>
            <person name="Wang J."/>
            <person name="Liebig J."/>
        </authorList>
    </citation>
    <scope>NUCLEOTIDE SEQUENCE [LARGE SCALE GENOMIC DNA]</scope>
    <source>
        <strain evidence="8">C129</strain>
    </source>
</reference>
<organism evidence="8">
    <name type="scientific">Camponotus floridanus</name>
    <name type="common">Florida carpenter ant</name>
    <dbReference type="NCBI Taxonomy" id="104421"/>
    <lineage>
        <taxon>Eukaryota</taxon>
        <taxon>Metazoa</taxon>
        <taxon>Ecdysozoa</taxon>
        <taxon>Arthropoda</taxon>
        <taxon>Hexapoda</taxon>
        <taxon>Insecta</taxon>
        <taxon>Pterygota</taxon>
        <taxon>Neoptera</taxon>
        <taxon>Endopterygota</taxon>
        <taxon>Hymenoptera</taxon>
        <taxon>Apocrita</taxon>
        <taxon>Aculeata</taxon>
        <taxon>Formicoidea</taxon>
        <taxon>Formicidae</taxon>
        <taxon>Formicinae</taxon>
        <taxon>Camponotus</taxon>
    </lineage>
</organism>
<gene>
    <name evidence="7" type="ORF">EAG_11355</name>
</gene>
<dbReference type="EMBL" id="GL435281">
    <property type="protein sequence ID" value="EFN73545.1"/>
    <property type="molecule type" value="Genomic_DNA"/>
</dbReference>
<dbReference type="InterPro" id="IPR028002">
    <property type="entry name" value="Myb_DNA-bind_5"/>
</dbReference>
<evidence type="ECO:0000313" key="7">
    <source>
        <dbReference type="EMBL" id="EFN73545.1"/>
    </source>
</evidence>
<accession>E1ZZ26</accession>
<dbReference type="OrthoDB" id="7693165at2759"/>
<dbReference type="PANTHER" id="PTHR23098">
    <property type="entry name" value="AGAP001331-PA-RELATED"/>
    <property type="match status" value="1"/>
</dbReference>
<evidence type="ECO:0000259" key="6">
    <source>
        <dbReference type="Pfam" id="PF13873"/>
    </source>
</evidence>
<evidence type="ECO:0000313" key="8">
    <source>
        <dbReference type="Proteomes" id="UP000000311"/>
    </source>
</evidence>
<feature type="non-terminal residue" evidence="7">
    <location>
        <position position="120"/>
    </location>
</feature>